<dbReference type="EMBL" id="JAPOHD010000010">
    <property type="protein sequence ID" value="MCY1719837.1"/>
    <property type="molecule type" value="Genomic_DNA"/>
</dbReference>
<dbReference type="GO" id="GO:0004180">
    <property type="term" value="F:carboxypeptidase activity"/>
    <property type="evidence" value="ECO:0007669"/>
    <property type="project" value="UniProtKB-KW"/>
</dbReference>
<sequence length="134" mass="15053">MRTIFFTQITLLLFVIPNFSWAQVVTVSGYVSNGINSKSLEYVNIFDSNSGIGTITNQNGFYRLVLEKGILNLNVTETGFKAYSQTFELESDTTLTIVLEPNLNEKSRDKKNPQLQAVGKTGKKDSTRRGFNLF</sequence>
<dbReference type="RefSeq" id="WP_343332171.1">
    <property type="nucleotide sequence ID" value="NZ_JAPOHD010000010.1"/>
</dbReference>
<feature type="region of interest" description="Disordered" evidence="1">
    <location>
        <begin position="105"/>
        <end position="134"/>
    </location>
</feature>
<dbReference type="SUPFAM" id="SSF49464">
    <property type="entry name" value="Carboxypeptidase regulatory domain-like"/>
    <property type="match status" value="1"/>
</dbReference>
<dbReference type="Proteomes" id="UP001145087">
    <property type="component" value="Unassembled WGS sequence"/>
</dbReference>
<dbReference type="InterPro" id="IPR008969">
    <property type="entry name" value="CarboxyPept-like_regulatory"/>
</dbReference>
<keyword evidence="2" id="KW-0645">Protease</keyword>
<reference evidence="2" key="1">
    <citation type="submission" date="2022-11" db="EMBL/GenBank/DDBJ databases">
        <title>Marilongibacter aestuarii gen. nov., sp. nov., isolated from tidal flat sediment.</title>
        <authorList>
            <person name="Jiayan W."/>
        </authorList>
    </citation>
    <scope>NUCLEOTIDE SEQUENCE</scope>
    <source>
        <strain evidence="2">Z1-6</strain>
    </source>
</reference>
<comment type="caution">
    <text evidence="2">The sequence shown here is derived from an EMBL/GenBank/DDBJ whole genome shotgun (WGS) entry which is preliminary data.</text>
</comment>
<proteinExistence type="predicted"/>
<evidence type="ECO:0000256" key="1">
    <source>
        <dbReference type="SAM" id="MobiDB-lite"/>
    </source>
</evidence>
<organism evidence="2 3">
    <name type="scientific">Draconibacterium aestuarii</name>
    <dbReference type="NCBI Taxonomy" id="2998507"/>
    <lineage>
        <taxon>Bacteria</taxon>
        <taxon>Pseudomonadati</taxon>
        <taxon>Bacteroidota</taxon>
        <taxon>Bacteroidia</taxon>
        <taxon>Marinilabiliales</taxon>
        <taxon>Prolixibacteraceae</taxon>
        <taxon>Draconibacterium</taxon>
    </lineage>
</organism>
<evidence type="ECO:0000313" key="2">
    <source>
        <dbReference type="EMBL" id="MCY1719837.1"/>
    </source>
</evidence>
<evidence type="ECO:0000313" key="3">
    <source>
        <dbReference type="Proteomes" id="UP001145087"/>
    </source>
</evidence>
<accession>A0A9X3F4U1</accession>
<dbReference type="Pfam" id="PF13715">
    <property type="entry name" value="CarbopepD_reg_2"/>
    <property type="match status" value="1"/>
</dbReference>
<keyword evidence="3" id="KW-1185">Reference proteome</keyword>
<keyword evidence="2" id="KW-0121">Carboxypeptidase</keyword>
<gene>
    <name evidence="2" type="ORF">OU798_05755</name>
</gene>
<dbReference type="Gene3D" id="2.60.40.1120">
    <property type="entry name" value="Carboxypeptidase-like, regulatory domain"/>
    <property type="match status" value="1"/>
</dbReference>
<protein>
    <submittedName>
        <fullName evidence="2">Carboxypeptidase-like regulatory domain-containing protein</fullName>
    </submittedName>
</protein>
<keyword evidence="2" id="KW-0378">Hydrolase</keyword>
<name>A0A9X3F4U1_9BACT</name>
<dbReference type="AlphaFoldDB" id="A0A9X3F4U1"/>